<feature type="compositionally biased region" description="Basic and acidic residues" evidence="16">
    <location>
        <begin position="246"/>
        <end position="255"/>
    </location>
</feature>
<dbReference type="PRINTS" id="PR00503">
    <property type="entry name" value="BROMODOMAIN"/>
</dbReference>
<feature type="compositionally biased region" description="Basic and acidic residues" evidence="16">
    <location>
        <begin position="945"/>
        <end position="964"/>
    </location>
</feature>
<accession>A0A6J2PJF7</accession>
<evidence type="ECO:0000256" key="12">
    <source>
        <dbReference type="ARBA" id="ARBA00040998"/>
    </source>
</evidence>
<keyword evidence="3" id="KW-0158">Chromosome</keyword>
<keyword evidence="6" id="KW-0156">Chromatin regulator</keyword>
<dbReference type="GO" id="GO:0006355">
    <property type="term" value="P:regulation of DNA-templated transcription"/>
    <property type="evidence" value="ECO:0007669"/>
    <property type="project" value="TreeGrafter"/>
</dbReference>
<evidence type="ECO:0000256" key="3">
    <source>
        <dbReference type="ARBA" id="ARBA00022454"/>
    </source>
</evidence>
<dbReference type="PROSITE" id="PS50014">
    <property type="entry name" value="BROMODOMAIN_2"/>
    <property type="match status" value="2"/>
</dbReference>
<dbReference type="InterPro" id="IPR043509">
    <property type="entry name" value="Bromo_Brdt_II"/>
</dbReference>
<evidence type="ECO:0000313" key="19">
    <source>
        <dbReference type="Proteomes" id="UP000504630"/>
    </source>
</evidence>
<evidence type="ECO:0000256" key="8">
    <source>
        <dbReference type="ARBA" id="ARBA00023015"/>
    </source>
</evidence>
<proteinExistence type="inferred from homology"/>
<dbReference type="InterPro" id="IPR031354">
    <property type="entry name" value="BRD4_CDT"/>
</dbReference>
<dbReference type="GO" id="GO:0005634">
    <property type="term" value="C:nucleus"/>
    <property type="evidence" value="ECO:0007669"/>
    <property type="project" value="UniProtKB-SubCell"/>
</dbReference>
<evidence type="ECO:0000256" key="11">
    <source>
        <dbReference type="ARBA" id="ARBA00023242"/>
    </source>
</evidence>
<dbReference type="PANTHER" id="PTHR22880:SF240">
    <property type="entry name" value="BROMODOMAIN-CONTAINING PROTEIN 2"/>
    <property type="match status" value="1"/>
</dbReference>
<dbReference type="InterPro" id="IPR050935">
    <property type="entry name" value="Bromo_chromatin_reader"/>
</dbReference>
<dbReference type="PANTHER" id="PTHR22880">
    <property type="entry name" value="FALZ-RELATED BROMODOMAIN-CONTAINING PROTEINS"/>
    <property type="match status" value="1"/>
</dbReference>
<evidence type="ECO:0000256" key="15">
    <source>
        <dbReference type="PROSITE-ProRule" id="PRU00035"/>
    </source>
</evidence>
<dbReference type="KEGG" id="cgob:115007175"/>
<dbReference type="Pfam" id="PF17105">
    <property type="entry name" value="BRD4_CDT"/>
    <property type="match status" value="1"/>
</dbReference>
<evidence type="ECO:0000256" key="7">
    <source>
        <dbReference type="ARBA" id="ARBA00022990"/>
    </source>
</evidence>
<dbReference type="PROSITE" id="PS00633">
    <property type="entry name" value="BROMODOMAIN_1"/>
    <property type="match status" value="2"/>
</dbReference>
<dbReference type="CTD" id="676"/>
<evidence type="ECO:0000259" key="18">
    <source>
        <dbReference type="PROSITE" id="PS51525"/>
    </source>
</evidence>
<evidence type="ECO:0000256" key="9">
    <source>
        <dbReference type="ARBA" id="ARBA00023117"/>
    </source>
</evidence>
<dbReference type="CDD" id="cd05498">
    <property type="entry name" value="Bromo_Brdt_II_like"/>
    <property type="match status" value="1"/>
</dbReference>
<feature type="domain" description="Bromo" evidence="17">
    <location>
        <begin position="278"/>
        <end position="350"/>
    </location>
</feature>
<dbReference type="GeneID" id="115007175"/>
<dbReference type="FunFam" id="1.20.920.10:FF:000003">
    <property type="entry name" value="Bromodomain-containing protein 2"/>
    <property type="match status" value="1"/>
</dbReference>
<evidence type="ECO:0000256" key="5">
    <source>
        <dbReference type="ARBA" id="ARBA00022737"/>
    </source>
</evidence>
<dbReference type="CDD" id="cd05497">
    <property type="entry name" value="Bromo_Brdt_I_like"/>
    <property type="match status" value="1"/>
</dbReference>
<reference evidence="20 21" key="1">
    <citation type="submission" date="2025-04" db="UniProtKB">
        <authorList>
            <consortium name="RefSeq"/>
        </authorList>
    </citation>
    <scope>IDENTIFICATION</scope>
</reference>
<dbReference type="OrthoDB" id="21449at2759"/>
<dbReference type="Proteomes" id="UP000504630">
    <property type="component" value="Chromosome 4"/>
</dbReference>
<dbReference type="FunFam" id="1.20.1270.220:FF:000001">
    <property type="entry name" value="bromodomain-containing protein 2 isoform X1"/>
    <property type="match status" value="1"/>
</dbReference>
<dbReference type="InterPro" id="IPR018359">
    <property type="entry name" value="Bromodomain_CS"/>
</dbReference>
<dbReference type="InterPro" id="IPR027353">
    <property type="entry name" value="NET_dom"/>
</dbReference>
<keyword evidence="11" id="KW-0539">Nucleus</keyword>
<feature type="region of interest" description="Disordered" evidence="16">
    <location>
        <begin position="234"/>
        <end position="255"/>
    </location>
</feature>
<evidence type="ECO:0000256" key="2">
    <source>
        <dbReference type="ARBA" id="ARBA00004286"/>
    </source>
</evidence>
<dbReference type="RefSeq" id="XP_029285770.1">
    <property type="nucleotide sequence ID" value="XM_029429910.1"/>
</dbReference>
<dbReference type="Gene3D" id="1.20.1270.220">
    <property type="match status" value="1"/>
</dbReference>
<feature type="region of interest" description="Disordered" evidence="16">
    <location>
        <begin position="1"/>
        <end position="23"/>
    </location>
</feature>
<evidence type="ECO:0000313" key="20">
    <source>
        <dbReference type="RefSeq" id="XP_029285770.1"/>
    </source>
</evidence>
<keyword evidence="8" id="KW-0805">Transcription regulation</keyword>
<feature type="domain" description="NET" evidence="18">
    <location>
        <begin position="497"/>
        <end position="579"/>
    </location>
</feature>
<dbReference type="InterPro" id="IPR038336">
    <property type="entry name" value="NET_sf"/>
</dbReference>
<evidence type="ECO:0000256" key="16">
    <source>
        <dbReference type="SAM" id="MobiDB-lite"/>
    </source>
</evidence>
<dbReference type="FunFam" id="1.20.920.10:FF:000002">
    <property type="entry name" value="Bromodomain-containing protein 4"/>
    <property type="match status" value="1"/>
</dbReference>
<keyword evidence="5" id="KW-0677">Repeat</keyword>
<keyword evidence="7" id="KW-0007">Acetylation</keyword>
<dbReference type="AlphaFoldDB" id="A0A6J2PJF7"/>
<comment type="similarity">
    <text evidence="13">Belongs to the BET family.</text>
</comment>
<feature type="compositionally biased region" description="Basic residues" evidence="16">
    <location>
        <begin position="441"/>
        <end position="452"/>
    </location>
</feature>
<keyword evidence="9 15" id="KW-0103">Bromodomain</keyword>
<comment type="subcellular location">
    <subcellularLocation>
        <location evidence="2">Chromosome</location>
    </subcellularLocation>
    <subcellularLocation>
        <location evidence="1">Nucleus</location>
    </subcellularLocation>
</comment>
<dbReference type="Pfam" id="PF00439">
    <property type="entry name" value="Bromodomain"/>
    <property type="match status" value="2"/>
</dbReference>
<comment type="subunit">
    <text evidence="14">Homodimer. Interacts with E2F1. Interacts with (acetylated) STAT3; promoting STAT3 recruitment to chromatin. Interacts with CTCF; promoting BRD2 recruitment to chromatin.</text>
</comment>
<dbReference type="InterPro" id="IPR043508">
    <property type="entry name" value="Bromo_Brdt_I"/>
</dbReference>
<evidence type="ECO:0000256" key="10">
    <source>
        <dbReference type="ARBA" id="ARBA00023163"/>
    </source>
</evidence>
<sequence length="985" mass="110217">MSGVKVCPTVSGNPPPPEVINPKSPGRVTNQLQYLEKVAIKALWKHNFSWPFRQPVDAVALCLPDYYTIITKPMDLTTIEKRLQNKYYWQALHCIQDFKTMFNNCYVYNRPGDDIVYMAQTLEKLFLQKLSQMPKEECDVTAVTSEEPVKGRKTNTGAIKHRALLSEVVLQQTVTVIPPDVPHFIPPIQLSAQIDATIKKGFKRKAGPTSSNTFVISSREVSLAEEHSAPCTLLSRRGSGRPIKPPKKDLPTSEGKKVRMSEQLRYCHDILKEMLSKRHYAYAWPFYTPVDSVVLGLHDYHDIIKQPMDLNTIRKKMDQREYVNAKEVAADVRLMFSNCYKYNPPSHEVVYMARKLQEVFEARYLKVPQGTDVCSIPNRRLDKGIGDRVGSVSTSASSESESSSEAEGSSEVVSVQLANLEERLKAVRDELKRLTQEPMTKPKKKAKLKKEKRAKEKDIARLKHKSSKYKSIVGKMANHKSSTMHGNRHNINGIPVTCEDEVPSMPVTYQEKKQLKLDIDKLPGDKLGKLVNIIHARESCLRDSTLEEIEVDFEMLKPSTLRALQRFVAACLRKCNRKARKTKLATAGMQTGKLKNVVASQVAIKEQHLIINKKPLAKVMAAPVLSFLPRLSESSSSSSSSSSGSSSHSSTSSDNSDSESVPKTKKQKSKDSGQKVKMKSKVTLTACGKQMSETKKLTKASVKPCPPLPVQSPVAEFKGHSTHLNADQICDELMLSPPDLSALLSPMASPGVLLDWATTRFEPVPVLSPLTDSPLLSKDEATCNFRYPEDFPDGLLTNVPDANTSSASVEEGKKQIPKKVICLVQDIVLKNAESWAKLVKQSVTTTAIKSSKESFQQFREAAQKKEREKALKKKQTEDGKEREAPEKSSLPGPCEAETNPQPIKEEPDSPESICTETSQDTPKDVEPQKPKSPIEIQPLTTQSPVDRERELARRKEQERRRREAMSGIDMSMQRDIMTSFELALD</sequence>
<dbReference type="InterPro" id="IPR001487">
    <property type="entry name" value="Bromodomain"/>
</dbReference>
<evidence type="ECO:0000256" key="14">
    <source>
        <dbReference type="ARBA" id="ARBA00046861"/>
    </source>
</evidence>
<feature type="region of interest" description="Disordered" evidence="16">
    <location>
        <begin position="633"/>
        <end position="680"/>
    </location>
</feature>
<gene>
    <name evidence="20 21" type="primary">LOC115007175</name>
</gene>
<name>A0A6J2PJF7_COTGO</name>
<protein>
    <recommendedName>
        <fullName evidence="12">Bromodomain-containing protein 2</fullName>
    </recommendedName>
</protein>
<feature type="compositionally biased region" description="Low complexity" evidence="16">
    <location>
        <begin position="389"/>
        <end position="411"/>
    </location>
</feature>
<dbReference type="Gene3D" id="1.20.920.10">
    <property type="entry name" value="Bromodomain-like"/>
    <property type="match status" value="2"/>
</dbReference>
<evidence type="ECO:0000259" key="17">
    <source>
        <dbReference type="PROSITE" id="PS50014"/>
    </source>
</evidence>
<dbReference type="InterPro" id="IPR036427">
    <property type="entry name" value="Bromodomain-like_sf"/>
</dbReference>
<dbReference type="PROSITE" id="PS51525">
    <property type="entry name" value="NET"/>
    <property type="match status" value="1"/>
</dbReference>
<organism evidence="19 20">
    <name type="scientific">Cottoperca gobio</name>
    <name type="common">Frogmouth</name>
    <name type="synonym">Aphritis gobio</name>
    <dbReference type="NCBI Taxonomy" id="56716"/>
    <lineage>
        <taxon>Eukaryota</taxon>
        <taxon>Metazoa</taxon>
        <taxon>Chordata</taxon>
        <taxon>Craniata</taxon>
        <taxon>Vertebrata</taxon>
        <taxon>Euteleostomi</taxon>
        <taxon>Actinopterygii</taxon>
        <taxon>Neopterygii</taxon>
        <taxon>Teleostei</taxon>
        <taxon>Neoteleostei</taxon>
        <taxon>Acanthomorphata</taxon>
        <taxon>Eupercaria</taxon>
        <taxon>Perciformes</taxon>
        <taxon>Notothenioidei</taxon>
        <taxon>Bovichtidae</taxon>
        <taxon>Cottoperca</taxon>
    </lineage>
</organism>
<dbReference type="SUPFAM" id="SSF47370">
    <property type="entry name" value="Bromodomain"/>
    <property type="match status" value="2"/>
</dbReference>
<feature type="region of interest" description="Disordered" evidence="16">
    <location>
        <begin position="436"/>
        <end position="461"/>
    </location>
</feature>
<evidence type="ECO:0000256" key="13">
    <source>
        <dbReference type="ARBA" id="ARBA00044509"/>
    </source>
</evidence>
<feature type="compositionally biased region" description="Basic and acidic residues" evidence="16">
    <location>
        <begin position="861"/>
        <end position="886"/>
    </location>
</feature>
<dbReference type="Pfam" id="PF17035">
    <property type="entry name" value="BET"/>
    <property type="match status" value="1"/>
</dbReference>
<evidence type="ECO:0000256" key="6">
    <source>
        <dbReference type="ARBA" id="ARBA00022853"/>
    </source>
</evidence>
<feature type="region of interest" description="Disordered" evidence="16">
    <location>
        <begin position="385"/>
        <end position="411"/>
    </location>
</feature>
<dbReference type="GO" id="GO:0000785">
    <property type="term" value="C:chromatin"/>
    <property type="evidence" value="ECO:0007669"/>
    <property type="project" value="TreeGrafter"/>
</dbReference>
<evidence type="ECO:0000256" key="1">
    <source>
        <dbReference type="ARBA" id="ARBA00004123"/>
    </source>
</evidence>
<keyword evidence="10" id="KW-0804">Transcription</keyword>
<dbReference type="GO" id="GO:0006338">
    <property type="term" value="P:chromatin remodeling"/>
    <property type="evidence" value="ECO:0007669"/>
    <property type="project" value="TreeGrafter"/>
</dbReference>
<evidence type="ECO:0000313" key="21">
    <source>
        <dbReference type="RefSeq" id="XP_029285771.1"/>
    </source>
</evidence>
<feature type="region of interest" description="Disordered" evidence="16">
    <location>
        <begin position="859"/>
        <end position="985"/>
    </location>
</feature>
<evidence type="ECO:0000256" key="4">
    <source>
        <dbReference type="ARBA" id="ARBA00022553"/>
    </source>
</evidence>
<dbReference type="SMART" id="SM00297">
    <property type="entry name" value="BROMO"/>
    <property type="match status" value="2"/>
</dbReference>
<feature type="domain" description="Bromo" evidence="17">
    <location>
        <begin position="44"/>
        <end position="116"/>
    </location>
</feature>
<keyword evidence="19" id="KW-1185">Reference proteome</keyword>
<keyword evidence="4" id="KW-0597">Phosphoprotein</keyword>
<dbReference type="RefSeq" id="XP_029285771.1">
    <property type="nucleotide sequence ID" value="XM_029429911.1"/>
</dbReference>
<feature type="compositionally biased region" description="Low complexity" evidence="16">
    <location>
        <begin position="633"/>
        <end position="659"/>
    </location>
</feature>